<comment type="caution">
    <text evidence="2">The sequence shown here is derived from an EMBL/GenBank/DDBJ whole genome shotgun (WGS) entry which is preliminary data.</text>
</comment>
<accession>A0A4Z0P2J0</accession>
<organism evidence="2 3">
    <name type="scientific">Hymenobacter fodinae</name>
    <dbReference type="NCBI Taxonomy" id="2510796"/>
    <lineage>
        <taxon>Bacteria</taxon>
        <taxon>Pseudomonadati</taxon>
        <taxon>Bacteroidota</taxon>
        <taxon>Cytophagia</taxon>
        <taxon>Cytophagales</taxon>
        <taxon>Hymenobacteraceae</taxon>
        <taxon>Hymenobacter</taxon>
    </lineage>
</organism>
<dbReference type="OrthoDB" id="9950364at2"/>
<sequence>MKATLFAVCAIAVLFIADCAGGKTERVTAIVVGREYIPAHTTYATDSKGHSTTHYTPADYTLIVEQAGQTKRIDTNQNGYYFVREGQPITYSQRRGCLSHTAWLSSYYR</sequence>
<gene>
    <name evidence="2" type="ORF">EU556_19935</name>
</gene>
<proteinExistence type="predicted"/>
<evidence type="ECO:0000313" key="3">
    <source>
        <dbReference type="Proteomes" id="UP000298337"/>
    </source>
</evidence>
<evidence type="ECO:0000256" key="1">
    <source>
        <dbReference type="SAM" id="SignalP"/>
    </source>
</evidence>
<dbReference type="EMBL" id="SRLA01000004">
    <property type="protein sequence ID" value="TGE05573.1"/>
    <property type="molecule type" value="Genomic_DNA"/>
</dbReference>
<feature type="chain" id="PRO_5021416135" evidence="1">
    <location>
        <begin position="21"/>
        <end position="109"/>
    </location>
</feature>
<dbReference type="RefSeq" id="WP_135435886.1">
    <property type="nucleotide sequence ID" value="NZ_SRLA01000004.1"/>
</dbReference>
<name>A0A4Z0P2J0_9BACT</name>
<evidence type="ECO:0000313" key="2">
    <source>
        <dbReference type="EMBL" id="TGE05573.1"/>
    </source>
</evidence>
<protein>
    <submittedName>
        <fullName evidence="2">Uncharacterized protein</fullName>
    </submittedName>
</protein>
<dbReference type="Proteomes" id="UP000298337">
    <property type="component" value="Unassembled WGS sequence"/>
</dbReference>
<feature type="signal peptide" evidence="1">
    <location>
        <begin position="1"/>
        <end position="20"/>
    </location>
</feature>
<keyword evidence="1" id="KW-0732">Signal</keyword>
<reference evidence="2 3" key="1">
    <citation type="submission" date="2019-04" db="EMBL/GenBank/DDBJ databases">
        <authorList>
            <person name="Feng G."/>
            <person name="Zhang J."/>
            <person name="Zhu H."/>
        </authorList>
    </citation>
    <scope>NUCLEOTIDE SEQUENCE [LARGE SCALE GENOMIC DNA]</scope>
    <source>
        <strain evidence="2 3">92R-1</strain>
    </source>
</reference>
<dbReference type="AlphaFoldDB" id="A0A4Z0P2J0"/>
<keyword evidence="3" id="KW-1185">Reference proteome</keyword>